<dbReference type="Gene3D" id="3.50.80.20">
    <property type="entry name" value="D-Ala-D-Ala carboxypeptidase C, peptidase S13"/>
    <property type="match status" value="1"/>
</dbReference>
<dbReference type="InterPro" id="IPR012338">
    <property type="entry name" value="Beta-lactam/transpept-like"/>
</dbReference>
<dbReference type="PRINTS" id="PR00922">
    <property type="entry name" value="DADACBPTASE3"/>
</dbReference>
<dbReference type="PANTHER" id="PTHR30023:SF0">
    <property type="entry name" value="PENICILLIN-SENSITIVE CARBOXYPEPTIDASE A"/>
    <property type="match status" value="1"/>
</dbReference>
<feature type="signal peptide" evidence="3">
    <location>
        <begin position="1"/>
        <end position="26"/>
    </location>
</feature>
<keyword evidence="4" id="KW-0645">Protease</keyword>
<evidence type="ECO:0000313" key="4">
    <source>
        <dbReference type="EMBL" id="GGP23171.1"/>
    </source>
</evidence>
<proteinExistence type="inferred from homology"/>
<dbReference type="EMBL" id="BMLX01000005">
    <property type="protein sequence ID" value="GGP23171.1"/>
    <property type="molecule type" value="Genomic_DNA"/>
</dbReference>
<feature type="chain" id="PRO_5045400205" evidence="3">
    <location>
        <begin position="27"/>
        <end position="486"/>
    </location>
</feature>
<keyword evidence="2" id="KW-0378">Hydrolase</keyword>
<dbReference type="Gene3D" id="3.40.710.10">
    <property type="entry name" value="DD-peptidase/beta-lactamase superfamily"/>
    <property type="match status" value="1"/>
</dbReference>
<keyword evidence="5" id="KW-1185">Reference proteome</keyword>
<dbReference type="RefSeq" id="WP_188705370.1">
    <property type="nucleotide sequence ID" value="NZ_BMLX01000005.1"/>
</dbReference>
<dbReference type="PANTHER" id="PTHR30023">
    <property type="entry name" value="D-ALANYL-D-ALANINE CARBOXYPEPTIDASE"/>
    <property type="match status" value="1"/>
</dbReference>
<evidence type="ECO:0000256" key="2">
    <source>
        <dbReference type="ARBA" id="ARBA00022801"/>
    </source>
</evidence>
<dbReference type="InterPro" id="IPR000667">
    <property type="entry name" value="Peptidase_S13"/>
</dbReference>
<dbReference type="Pfam" id="PF02113">
    <property type="entry name" value="Peptidase_S13"/>
    <property type="match status" value="1"/>
</dbReference>
<dbReference type="SUPFAM" id="SSF56601">
    <property type="entry name" value="beta-lactamase/transpeptidase-like"/>
    <property type="match status" value="1"/>
</dbReference>
<comment type="similarity">
    <text evidence="1">Belongs to the peptidase S13 family.</text>
</comment>
<evidence type="ECO:0000313" key="5">
    <source>
        <dbReference type="Proteomes" id="UP000637267"/>
    </source>
</evidence>
<keyword evidence="4" id="KW-0121">Carboxypeptidase</keyword>
<dbReference type="GO" id="GO:0004180">
    <property type="term" value="F:carboxypeptidase activity"/>
    <property type="evidence" value="ECO:0007669"/>
    <property type="project" value="UniProtKB-KW"/>
</dbReference>
<evidence type="ECO:0000256" key="3">
    <source>
        <dbReference type="SAM" id="SignalP"/>
    </source>
</evidence>
<keyword evidence="3" id="KW-0732">Signal</keyword>
<comment type="caution">
    <text evidence="4">The sequence shown here is derived from an EMBL/GenBank/DDBJ whole genome shotgun (WGS) entry which is preliminary data.</text>
</comment>
<gene>
    <name evidence="4" type="ORF">GCM10010970_31710</name>
</gene>
<organism evidence="4 5">
    <name type="scientific">Silvimonas iriomotensis</name>
    <dbReference type="NCBI Taxonomy" id="449662"/>
    <lineage>
        <taxon>Bacteria</taxon>
        <taxon>Pseudomonadati</taxon>
        <taxon>Pseudomonadota</taxon>
        <taxon>Betaproteobacteria</taxon>
        <taxon>Neisseriales</taxon>
        <taxon>Chitinibacteraceae</taxon>
        <taxon>Silvimonas</taxon>
    </lineage>
</organism>
<reference evidence="5" key="1">
    <citation type="journal article" date="2019" name="Int. J. Syst. Evol. Microbiol.">
        <title>The Global Catalogue of Microorganisms (GCM) 10K type strain sequencing project: providing services to taxonomists for standard genome sequencing and annotation.</title>
        <authorList>
            <consortium name="The Broad Institute Genomics Platform"/>
            <consortium name="The Broad Institute Genome Sequencing Center for Infectious Disease"/>
            <person name="Wu L."/>
            <person name="Ma J."/>
        </authorList>
    </citation>
    <scope>NUCLEOTIDE SEQUENCE [LARGE SCALE GENOMIC DNA]</scope>
    <source>
        <strain evidence="5">CGMCC 1.8859</strain>
    </source>
</reference>
<accession>A0ABQ2PCN6</accession>
<protein>
    <submittedName>
        <fullName evidence="4">D-alanyl-D-alanine carboxypeptidase</fullName>
    </submittedName>
</protein>
<sequence length="486" mass="51341">MLLSRFKSARSLGALCLTFAMGTAAAASALPAPVAAAMNTAHLPASALSLAVVPLEQGAGDYWNADVPANPASTMKLITTFAALDMLGPAFAWTTDLYSDGTVSDGVLRGNLYIKGSGDPKLTMERLWMLLRDVRAAGIKRINGDIVLDRSFLNIPARTSFADDGNDPARAYLVGPDSLLVNFHAFRFHVVNDAAGARVNVDPPLPELAVESAIKTAPTAPCASGNLAFVATGAGSAVRVKVSGALPADCAVDKYQSYLDAVTYTGSLARYLWQQTGGEISGGIRTGEVPTQAVRLAQSQSADLASNIRDINKYSNNLMARQLFLTLGARYRQPGEDDIQSAARTIQNWIARRGGNWSELVLENGSGLSREEQISARHMAQLLQWASQSPYAPEFISSLPIAAVDGTMKKRLKDSGVAGEAHIKTGTLKNVRAAAGFVRADDGRMLVVVAILNHPQAERGLPVLDAVLAWAQSAGATALAGNAVTR</sequence>
<dbReference type="NCBIfam" id="TIGR00666">
    <property type="entry name" value="PBP4"/>
    <property type="match status" value="1"/>
</dbReference>
<dbReference type="Proteomes" id="UP000637267">
    <property type="component" value="Unassembled WGS sequence"/>
</dbReference>
<name>A0ABQ2PCN6_9NEIS</name>
<evidence type="ECO:0000256" key="1">
    <source>
        <dbReference type="ARBA" id="ARBA00006096"/>
    </source>
</evidence>